<comment type="function">
    <text evidence="1">Required for ubiquinone (coenzyme Q) biosynthesis. Binds hydrophobic ubiquinone biosynthetic intermediates via its SCP2 domain and is essential for the stability of the Ubi complex. May constitute a docking platform where Ubi enzymes assemble and access their SCP2-bound polyprenyl substrates.</text>
</comment>
<keyword evidence="1" id="KW-0963">Cytoplasm</keyword>
<comment type="similarity">
    <text evidence="1">Belongs to the UbiJ family.</text>
</comment>
<evidence type="ECO:0000256" key="1">
    <source>
        <dbReference type="HAMAP-Rule" id="MF_02215"/>
    </source>
</evidence>
<evidence type="ECO:0000313" key="3">
    <source>
        <dbReference type="Proteomes" id="UP000808146"/>
    </source>
</evidence>
<proteinExistence type="inferred from homology"/>
<dbReference type="AlphaFoldDB" id="A0A9D7LV78"/>
<comment type="pathway">
    <text evidence="1">Cofactor biosynthesis; ubiquinone biosynthesis.</text>
</comment>
<gene>
    <name evidence="1" type="primary">ubiJ</name>
    <name evidence="2" type="ORF">IPN75_16210</name>
</gene>
<evidence type="ECO:0000313" key="2">
    <source>
        <dbReference type="EMBL" id="MBK8891808.1"/>
    </source>
</evidence>
<dbReference type="Proteomes" id="UP000808146">
    <property type="component" value="Unassembled WGS sequence"/>
</dbReference>
<dbReference type="HAMAP" id="MF_02215">
    <property type="entry name" value="UbiJ"/>
    <property type="match status" value="1"/>
</dbReference>
<reference evidence="2" key="1">
    <citation type="submission" date="2020-10" db="EMBL/GenBank/DDBJ databases">
        <title>Connecting structure to function with the recovery of over 1000 high-quality activated sludge metagenome-assembled genomes encoding full-length rRNA genes using long-read sequencing.</title>
        <authorList>
            <person name="Singleton C.M."/>
            <person name="Petriglieri F."/>
            <person name="Kristensen J.M."/>
            <person name="Kirkegaard R.H."/>
            <person name="Michaelsen T.Y."/>
            <person name="Andersen M.H."/>
            <person name="Karst S.M."/>
            <person name="Dueholm M.S."/>
            <person name="Nielsen P.H."/>
            <person name="Albertsen M."/>
        </authorList>
    </citation>
    <scope>NUCLEOTIDE SEQUENCE</scope>
    <source>
        <strain evidence="2">OdNE_18-Q3-R46-58_BAT3C.305</strain>
    </source>
</reference>
<protein>
    <recommendedName>
        <fullName evidence="1">Ubiquinone biosynthesis accessory factor UbiJ</fullName>
    </recommendedName>
</protein>
<comment type="caution">
    <text evidence="2">The sequence shown here is derived from an EMBL/GenBank/DDBJ whole genome shotgun (WGS) entry which is preliminary data.</text>
</comment>
<dbReference type="GO" id="GO:0006744">
    <property type="term" value="P:ubiquinone biosynthetic process"/>
    <property type="evidence" value="ECO:0007669"/>
    <property type="project" value="UniProtKB-UniRule"/>
</dbReference>
<comment type="subcellular location">
    <subcellularLocation>
        <location evidence="1">Cytoplasm</location>
    </subcellularLocation>
</comment>
<organism evidence="2 3">
    <name type="scientific">Candidatus Dechloromonas phosphorivorans</name>
    <dbReference type="NCBI Taxonomy" id="2899244"/>
    <lineage>
        <taxon>Bacteria</taxon>
        <taxon>Pseudomonadati</taxon>
        <taxon>Pseudomonadota</taxon>
        <taxon>Betaproteobacteria</taxon>
        <taxon>Rhodocyclales</taxon>
        <taxon>Azonexaceae</taxon>
        <taxon>Dechloromonas</taxon>
    </lineage>
</organism>
<sequence length="191" mass="20912">MTALVDLLVPVLNHLLANEDWARQRLESYAGQTFRIEGGPDPLPMTVTETGSLRPAGPDDAAAVTVAFPSDAIFRLLTDPQSIISSARLTGAANFAETLAFVFRNLRWDYEADLAGVVGDVPAHRIARLFADGLAWQRSTLQRLGANLTEFATEESALVTRASDLEQFCSDVDQLRDELARLEKRIARLSA</sequence>
<accession>A0A9D7LV78</accession>
<keyword evidence="1" id="KW-0831">Ubiquinone biosynthesis</keyword>
<dbReference type="EMBL" id="JADKBR010000019">
    <property type="protein sequence ID" value="MBK8891808.1"/>
    <property type="molecule type" value="Genomic_DNA"/>
</dbReference>
<dbReference type="PANTHER" id="PTHR38693:SF1">
    <property type="entry name" value="UBIQUINONE BIOSYNTHESIS ACCESSORY FACTOR UBIJ"/>
    <property type="match status" value="1"/>
</dbReference>
<name>A0A9D7LV78_9RHOO</name>
<dbReference type="PANTHER" id="PTHR38693">
    <property type="entry name" value="UBIQUINONE BIOSYNTHESIS PROTEIN UBIJ"/>
    <property type="match status" value="1"/>
</dbReference>
<dbReference type="GO" id="GO:0005737">
    <property type="term" value="C:cytoplasm"/>
    <property type="evidence" value="ECO:0007669"/>
    <property type="project" value="UniProtKB-SubCell"/>
</dbReference>
<dbReference type="InterPro" id="IPR038989">
    <property type="entry name" value="UbiJ"/>
</dbReference>